<evidence type="ECO:0000313" key="2">
    <source>
        <dbReference type="Proteomes" id="UP000494119"/>
    </source>
</evidence>
<protein>
    <submittedName>
        <fullName evidence="1">Uncharacterized protein</fullName>
    </submittedName>
</protein>
<dbReference type="EMBL" id="CADIKL010000041">
    <property type="protein sequence ID" value="CAB3803685.1"/>
    <property type="molecule type" value="Genomic_DNA"/>
</dbReference>
<sequence length="35" mass="3948">MQLQTTDASDRTLFSDSIRERIDRVGGLYSTITNS</sequence>
<dbReference type="Proteomes" id="UP000494119">
    <property type="component" value="Unassembled WGS sequence"/>
</dbReference>
<dbReference type="AlphaFoldDB" id="A0A6J5GMH3"/>
<reference evidence="1 2" key="1">
    <citation type="submission" date="2020-04" db="EMBL/GenBank/DDBJ databases">
        <authorList>
            <person name="De Canck E."/>
        </authorList>
    </citation>
    <scope>NUCLEOTIDE SEQUENCE [LARGE SCALE GENOMIC DNA]</scope>
    <source>
        <strain evidence="1 2">LMG 28688</strain>
    </source>
</reference>
<proteinExistence type="predicted"/>
<gene>
    <name evidence="1" type="ORF">LMG28688_05819</name>
</gene>
<evidence type="ECO:0000313" key="1">
    <source>
        <dbReference type="EMBL" id="CAB3803685.1"/>
    </source>
</evidence>
<keyword evidence="2" id="KW-1185">Reference proteome</keyword>
<organism evidence="1 2">
    <name type="scientific">Paraburkholderia caffeinitolerans</name>
    <dbReference type="NCBI Taxonomy" id="1723730"/>
    <lineage>
        <taxon>Bacteria</taxon>
        <taxon>Pseudomonadati</taxon>
        <taxon>Pseudomonadota</taxon>
        <taxon>Betaproteobacteria</taxon>
        <taxon>Burkholderiales</taxon>
        <taxon>Burkholderiaceae</taxon>
        <taxon>Paraburkholderia</taxon>
    </lineage>
</organism>
<name>A0A6J5GMH3_9BURK</name>
<accession>A0A6J5GMH3</accession>